<dbReference type="EMBL" id="UINC01032498">
    <property type="protein sequence ID" value="SVB20256.1"/>
    <property type="molecule type" value="Genomic_DNA"/>
</dbReference>
<accession>A0A382C2G5</accession>
<dbReference type="GO" id="GO:0006571">
    <property type="term" value="P:tyrosine biosynthetic process"/>
    <property type="evidence" value="ECO:0007669"/>
    <property type="project" value="InterPro"/>
</dbReference>
<gene>
    <name evidence="3" type="ORF">METZ01_LOCUS173110</name>
</gene>
<dbReference type="GO" id="GO:0004665">
    <property type="term" value="F:prephenate dehydrogenase (NADP+) activity"/>
    <property type="evidence" value="ECO:0007669"/>
    <property type="project" value="InterPro"/>
</dbReference>
<dbReference type="InterPro" id="IPR046826">
    <property type="entry name" value="PDH_N"/>
</dbReference>
<dbReference type="PANTHER" id="PTHR21363:SF0">
    <property type="entry name" value="PREPHENATE DEHYDROGENASE [NADP(+)]"/>
    <property type="match status" value="1"/>
</dbReference>
<dbReference type="InterPro" id="IPR036291">
    <property type="entry name" value="NAD(P)-bd_dom_sf"/>
</dbReference>
<dbReference type="InterPro" id="IPR050812">
    <property type="entry name" value="Preph/Arog_dehydrog"/>
</dbReference>
<evidence type="ECO:0000259" key="2">
    <source>
        <dbReference type="PROSITE" id="PS51176"/>
    </source>
</evidence>
<protein>
    <recommendedName>
        <fullName evidence="2">Prephenate/arogenate dehydrogenase domain-containing protein</fullName>
    </recommendedName>
</protein>
<organism evidence="3">
    <name type="scientific">marine metagenome</name>
    <dbReference type="NCBI Taxonomy" id="408172"/>
    <lineage>
        <taxon>unclassified sequences</taxon>
        <taxon>metagenomes</taxon>
        <taxon>ecological metagenomes</taxon>
    </lineage>
</organism>
<dbReference type="PROSITE" id="PS51176">
    <property type="entry name" value="PDH_ADH"/>
    <property type="match status" value="1"/>
</dbReference>
<keyword evidence="1" id="KW-0560">Oxidoreductase</keyword>
<reference evidence="3" key="1">
    <citation type="submission" date="2018-05" db="EMBL/GenBank/DDBJ databases">
        <authorList>
            <person name="Lanie J.A."/>
            <person name="Ng W.-L."/>
            <person name="Kazmierczak K.M."/>
            <person name="Andrzejewski T.M."/>
            <person name="Davidsen T.M."/>
            <person name="Wayne K.J."/>
            <person name="Tettelin H."/>
            <person name="Glass J.I."/>
            <person name="Rusch D."/>
            <person name="Podicherti R."/>
            <person name="Tsui H.-C.T."/>
            <person name="Winkler M.E."/>
        </authorList>
    </citation>
    <scope>NUCLEOTIDE SEQUENCE</scope>
</reference>
<dbReference type="Gene3D" id="3.40.50.720">
    <property type="entry name" value="NAD(P)-binding Rossmann-like Domain"/>
    <property type="match status" value="1"/>
</dbReference>
<feature type="non-terminal residue" evidence="3">
    <location>
        <position position="108"/>
    </location>
</feature>
<dbReference type="PANTHER" id="PTHR21363">
    <property type="entry name" value="PREPHENATE DEHYDROGENASE"/>
    <property type="match status" value="1"/>
</dbReference>
<dbReference type="GO" id="GO:0008977">
    <property type="term" value="F:prephenate dehydrogenase (NAD+) activity"/>
    <property type="evidence" value="ECO:0007669"/>
    <property type="project" value="InterPro"/>
</dbReference>
<dbReference type="GO" id="GO:0070403">
    <property type="term" value="F:NAD+ binding"/>
    <property type="evidence" value="ECO:0007669"/>
    <property type="project" value="InterPro"/>
</dbReference>
<evidence type="ECO:0000313" key="3">
    <source>
        <dbReference type="EMBL" id="SVB20256.1"/>
    </source>
</evidence>
<dbReference type="SUPFAM" id="SSF51735">
    <property type="entry name" value="NAD(P)-binding Rossmann-fold domains"/>
    <property type="match status" value="1"/>
</dbReference>
<evidence type="ECO:0000256" key="1">
    <source>
        <dbReference type="ARBA" id="ARBA00023002"/>
    </source>
</evidence>
<dbReference type="Pfam" id="PF02153">
    <property type="entry name" value="PDH_N"/>
    <property type="match status" value="1"/>
</dbReference>
<feature type="domain" description="Prephenate/arogenate dehydrogenase" evidence="2">
    <location>
        <begin position="1"/>
        <end position="108"/>
    </location>
</feature>
<sequence>MALIGVGLIGSSIALAAKRANLVDSIVGCARTERTREKALELGIVDAMFEDAGETVAGADLVIICSHLGSYPSVGKAMSSHLAPGAIVTDVGSVKGCVARDLGPYIPH</sequence>
<dbReference type="AlphaFoldDB" id="A0A382C2G5"/>
<dbReference type="InterPro" id="IPR003099">
    <property type="entry name" value="Prephen_DH"/>
</dbReference>
<proteinExistence type="predicted"/>
<name>A0A382C2G5_9ZZZZ</name>